<dbReference type="OrthoDB" id="1901752at2759"/>
<dbReference type="PANTHER" id="PTHR34145">
    <property type="entry name" value="OS02G0105600 PROTEIN"/>
    <property type="match status" value="1"/>
</dbReference>
<dbReference type="PANTHER" id="PTHR34145:SF28">
    <property type="entry name" value="F-BOX DOMAIN-CONTAINING PROTEIN"/>
    <property type="match status" value="1"/>
</dbReference>
<comment type="caution">
    <text evidence="2">The sequence shown here is derived from an EMBL/GenBank/DDBJ whole genome shotgun (WGS) entry which is preliminary data.</text>
</comment>
<dbReference type="SUPFAM" id="SSF81383">
    <property type="entry name" value="F-box domain"/>
    <property type="match status" value="1"/>
</dbReference>
<dbReference type="SUPFAM" id="SSF52047">
    <property type="entry name" value="RNI-like"/>
    <property type="match status" value="1"/>
</dbReference>
<dbReference type="Gene3D" id="3.80.10.10">
    <property type="entry name" value="Ribonuclease Inhibitor"/>
    <property type="match status" value="1"/>
</dbReference>
<organism evidence="2 3">
    <name type="scientific">Mikania micrantha</name>
    <name type="common">bitter vine</name>
    <dbReference type="NCBI Taxonomy" id="192012"/>
    <lineage>
        <taxon>Eukaryota</taxon>
        <taxon>Viridiplantae</taxon>
        <taxon>Streptophyta</taxon>
        <taxon>Embryophyta</taxon>
        <taxon>Tracheophyta</taxon>
        <taxon>Spermatophyta</taxon>
        <taxon>Magnoliopsida</taxon>
        <taxon>eudicotyledons</taxon>
        <taxon>Gunneridae</taxon>
        <taxon>Pentapetalae</taxon>
        <taxon>asterids</taxon>
        <taxon>campanulids</taxon>
        <taxon>Asterales</taxon>
        <taxon>Asteraceae</taxon>
        <taxon>Asteroideae</taxon>
        <taxon>Heliantheae alliance</taxon>
        <taxon>Eupatorieae</taxon>
        <taxon>Mikania</taxon>
    </lineage>
</organism>
<reference evidence="2 3" key="1">
    <citation type="submission" date="2019-05" db="EMBL/GenBank/DDBJ databases">
        <title>Mikania micrantha, genome provides insights into the molecular mechanism of rapid growth.</title>
        <authorList>
            <person name="Liu B."/>
        </authorList>
    </citation>
    <scope>NUCLEOTIDE SEQUENCE [LARGE SCALE GENOMIC DNA]</scope>
    <source>
        <strain evidence="2">NLD-2019</strain>
        <tissue evidence="2">Leaf</tissue>
    </source>
</reference>
<dbReference type="Gene3D" id="1.20.1280.50">
    <property type="match status" value="1"/>
</dbReference>
<dbReference type="InterPro" id="IPR053772">
    <property type="entry name" value="At1g61320/At1g61330-like"/>
</dbReference>
<accession>A0A5N6NMJ7</accession>
<proteinExistence type="predicted"/>
<sequence length="560" mass="64859">MFMKTRQLIIDSQLKKNCTASKLMKNRKKHKRGHTSGLGNPFRKIVRQNFNGIVKEGKVLISGSCKKGVSITRNSKRKLSSVLRKAVRGRKKRKMEIIDQMDEIVEPVDRISELPEPIIHHILSFLRCPKDVTRTTVWSKKWRSLWASFFTFDFDQKKFKTSGGNHIQKFITFVNISLATKLEPVHSIQKFKISLSKASIKLIYPMNNWITAAMIKDVKELEIHVEEDNLKRHYLLPHIVLTSNNLTSLKLYGCKFDDTVIINLRNIKELSIKNAHVNTDLINNFIQGCPSVEDLRLIHCKGIGHLHISTLLKLHTVQLHECHGLVSVDIELTSLVSFLHWVKNSWICSLNLVGCENLKYLSVKDPNLTDKLFQDLIIEFPSLQKVVLRECLHEAKLHLLIRKNSVVVLRELELFLQKFLKNGAWKLIVSSNKNITIHEELPKFQHLSSKELKLELVKSPMKLRDFVDNLLRMTRPKTLSLVSSSSSELLNFLKEKILSREKYPRCCTYYVKKCWLHYIKDVTMVVPLEGAEGEDTCHNLQQQTTFIFNWQSLESEQLAL</sequence>
<dbReference type="CDD" id="cd22160">
    <property type="entry name" value="F-box_AtFBL13-like"/>
    <property type="match status" value="1"/>
</dbReference>
<dbReference type="InterPro" id="IPR055357">
    <property type="entry name" value="LRR_At1g61320_AtMIF1"/>
</dbReference>
<dbReference type="InterPro" id="IPR036047">
    <property type="entry name" value="F-box-like_dom_sf"/>
</dbReference>
<dbReference type="InterPro" id="IPR053781">
    <property type="entry name" value="F-box_AtFBL13-like"/>
</dbReference>
<dbReference type="Proteomes" id="UP000326396">
    <property type="component" value="Linkage Group LG19"/>
</dbReference>
<gene>
    <name evidence="2" type="ORF">E3N88_21411</name>
</gene>
<name>A0A5N6NMJ7_9ASTR</name>
<feature type="domain" description="At1g61320/AtMIF1 LRR" evidence="1">
    <location>
        <begin position="188"/>
        <end position="417"/>
    </location>
</feature>
<dbReference type="InterPro" id="IPR032675">
    <property type="entry name" value="LRR_dom_sf"/>
</dbReference>
<evidence type="ECO:0000313" key="3">
    <source>
        <dbReference type="Proteomes" id="UP000326396"/>
    </source>
</evidence>
<keyword evidence="3" id="KW-1185">Reference proteome</keyword>
<evidence type="ECO:0000259" key="1">
    <source>
        <dbReference type="Pfam" id="PF23622"/>
    </source>
</evidence>
<evidence type="ECO:0000313" key="2">
    <source>
        <dbReference type="EMBL" id="KAD4889338.1"/>
    </source>
</evidence>
<dbReference type="EMBL" id="SZYD01000011">
    <property type="protein sequence ID" value="KAD4889338.1"/>
    <property type="molecule type" value="Genomic_DNA"/>
</dbReference>
<protein>
    <recommendedName>
        <fullName evidence="1">At1g61320/AtMIF1 LRR domain-containing protein</fullName>
    </recommendedName>
</protein>
<dbReference type="Pfam" id="PF23622">
    <property type="entry name" value="LRR_At1g61320_AtMIF1"/>
    <property type="match status" value="1"/>
</dbReference>
<dbReference type="AlphaFoldDB" id="A0A5N6NMJ7"/>